<evidence type="ECO:0000313" key="4">
    <source>
        <dbReference type="Proteomes" id="UP001273209"/>
    </source>
</evidence>
<dbReference type="GeneID" id="87917326"/>
<feature type="coiled-coil region" evidence="1">
    <location>
        <begin position="44"/>
        <end position="81"/>
    </location>
</feature>
<evidence type="ECO:0000313" key="3">
    <source>
        <dbReference type="EMBL" id="KAK4085326.1"/>
    </source>
</evidence>
<dbReference type="EMBL" id="JAWRVG010000001">
    <property type="protein sequence ID" value="KAK4085326.1"/>
    <property type="molecule type" value="Genomic_DNA"/>
</dbReference>
<evidence type="ECO:0000256" key="2">
    <source>
        <dbReference type="SAM" id="MobiDB-lite"/>
    </source>
</evidence>
<feature type="region of interest" description="Disordered" evidence="2">
    <location>
        <begin position="1"/>
        <end position="20"/>
    </location>
</feature>
<reference evidence="3" key="1">
    <citation type="submission" date="2023-11" db="EMBL/GenBank/DDBJ databases">
        <title>The genome sequences of three competitors of mushroom-forming fungi.</title>
        <authorList>
            <person name="Beijen E."/>
            <person name="Ohm R.A."/>
        </authorList>
    </citation>
    <scope>NUCLEOTIDE SEQUENCE</scope>
    <source>
        <strain evidence="3">CBS 100526</strain>
    </source>
</reference>
<proteinExistence type="predicted"/>
<keyword evidence="4" id="KW-1185">Reference proteome</keyword>
<accession>A0AAE1IK40</accession>
<name>A0AAE1IK40_9HYPO</name>
<dbReference type="Proteomes" id="UP001273209">
    <property type="component" value="Unassembled WGS sequence"/>
</dbReference>
<sequence>MDVQTATGTHDDAEAKLEQTDARLSQGMDMETQDAVVFRMDRLVQDLIASRKSLEDEKRKAADKDAEIAQLKREVTYLRNKAREGGRKHEAAESEVWVLERASVLASASSEEVNELQRLLAFHKTNGEQVSRRLRDLQATNKDIQTQLQATEAVLREQMSLLSGLGIWAQPSAGSDLQEEKQVGPGCSEDAILD</sequence>
<organism evidence="3 4">
    <name type="scientific">Trichoderma aggressivum f. europaeum</name>
    <dbReference type="NCBI Taxonomy" id="173218"/>
    <lineage>
        <taxon>Eukaryota</taxon>
        <taxon>Fungi</taxon>
        <taxon>Dikarya</taxon>
        <taxon>Ascomycota</taxon>
        <taxon>Pezizomycotina</taxon>
        <taxon>Sordariomycetes</taxon>
        <taxon>Hypocreomycetidae</taxon>
        <taxon>Hypocreales</taxon>
        <taxon>Hypocreaceae</taxon>
        <taxon>Trichoderma</taxon>
    </lineage>
</organism>
<comment type="caution">
    <text evidence="3">The sequence shown here is derived from an EMBL/GenBank/DDBJ whole genome shotgun (WGS) entry which is preliminary data.</text>
</comment>
<feature type="compositionally biased region" description="Basic and acidic residues" evidence="2">
    <location>
        <begin position="9"/>
        <end position="20"/>
    </location>
</feature>
<dbReference type="AlphaFoldDB" id="A0AAE1IK40"/>
<feature type="region of interest" description="Disordered" evidence="2">
    <location>
        <begin position="173"/>
        <end position="194"/>
    </location>
</feature>
<keyword evidence="1" id="KW-0175">Coiled coil</keyword>
<dbReference type="RefSeq" id="XP_062760666.1">
    <property type="nucleotide sequence ID" value="XM_062898164.1"/>
</dbReference>
<evidence type="ECO:0000256" key="1">
    <source>
        <dbReference type="SAM" id="Coils"/>
    </source>
</evidence>
<gene>
    <name evidence="3" type="ORF">Triagg1_316</name>
</gene>
<protein>
    <submittedName>
        <fullName evidence="3">Uncharacterized protein</fullName>
    </submittedName>
</protein>